<evidence type="ECO:0000313" key="4">
    <source>
        <dbReference type="WBParaSite" id="BXY_1140200.1"/>
    </source>
</evidence>
<keyword evidence="2" id="KW-0812">Transmembrane</keyword>
<keyword evidence="2" id="KW-0472">Membrane</keyword>
<evidence type="ECO:0000256" key="1">
    <source>
        <dbReference type="SAM" id="Coils"/>
    </source>
</evidence>
<accession>A0A1I7SEE3</accession>
<keyword evidence="2" id="KW-1133">Transmembrane helix</keyword>
<proteinExistence type="predicted"/>
<feature type="coiled-coil region" evidence="1">
    <location>
        <begin position="75"/>
        <end position="155"/>
    </location>
</feature>
<protein>
    <submittedName>
        <fullName evidence="4">Uncharacterized protein</fullName>
    </submittedName>
</protein>
<feature type="transmembrane region" description="Helical" evidence="2">
    <location>
        <begin position="194"/>
        <end position="226"/>
    </location>
</feature>
<dbReference type="WBParaSite" id="BXY_1140200.1">
    <property type="protein sequence ID" value="BXY_1140200.1"/>
    <property type="gene ID" value="BXY_1140200"/>
</dbReference>
<evidence type="ECO:0000256" key="2">
    <source>
        <dbReference type="SAM" id="Phobius"/>
    </source>
</evidence>
<reference evidence="4" key="1">
    <citation type="submission" date="2016-11" db="UniProtKB">
        <authorList>
            <consortium name="WormBaseParasite"/>
        </authorList>
    </citation>
    <scope>IDENTIFICATION</scope>
</reference>
<evidence type="ECO:0000313" key="3">
    <source>
        <dbReference type="Proteomes" id="UP000095284"/>
    </source>
</evidence>
<sequence length="240" mass="28188">MKTFCHAFDFRYKLIRLVFEHQLLKEGSFDSRISRAVDQRTDSLRSDYEVRLAELLPKHQSELRAEIENFARSIRQELAIQLKSTERTEKSLEVQALHSEIEKLKNDLSKRSEGLEEDIYSKISKILLQLDENQNKRLDEYAERLEKKLKNAQADPNEALAALHEQYPQPTPTTSRPSECPSKAKSIIDKCFDWLLLGVTIFYTILFFANVWVTFVVLVVLLYYYLNCLNNSYNLNGRFW</sequence>
<dbReference type="Proteomes" id="UP000095284">
    <property type="component" value="Unplaced"/>
</dbReference>
<organism evidence="3 4">
    <name type="scientific">Bursaphelenchus xylophilus</name>
    <name type="common">Pinewood nematode worm</name>
    <name type="synonym">Aphelenchoides xylophilus</name>
    <dbReference type="NCBI Taxonomy" id="6326"/>
    <lineage>
        <taxon>Eukaryota</taxon>
        <taxon>Metazoa</taxon>
        <taxon>Ecdysozoa</taxon>
        <taxon>Nematoda</taxon>
        <taxon>Chromadorea</taxon>
        <taxon>Rhabditida</taxon>
        <taxon>Tylenchina</taxon>
        <taxon>Tylenchomorpha</taxon>
        <taxon>Aphelenchoidea</taxon>
        <taxon>Aphelenchoididae</taxon>
        <taxon>Bursaphelenchus</taxon>
    </lineage>
</organism>
<dbReference type="AlphaFoldDB" id="A0A1I7SEE3"/>
<keyword evidence="1" id="KW-0175">Coiled coil</keyword>
<name>A0A1I7SEE3_BURXY</name>